<protein>
    <submittedName>
        <fullName evidence="1">Uncharacterized protein</fullName>
    </submittedName>
</protein>
<keyword evidence="2" id="KW-1185">Reference proteome</keyword>
<sequence length="29" mass="3551">MSLHKQDKPYFRFVLKQSEQPFEGLLVWV</sequence>
<evidence type="ECO:0000313" key="2">
    <source>
        <dbReference type="Proteomes" id="UP000557307"/>
    </source>
</evidence>
<gene>
    <name evidence="1" type="ORF">HNQ92_003697</name>
</gene>
<reference evidence="1 2" key="1">
    <citation type="submission" date="2020-08" db="EMBL/GenBank/DDBJ databases">
        <title>Genomic Encyclopedia of Type Strains, Phase IV (KMG-IV): sequencing the most valuable type-strain genomes for metagenomic binning, comparative biology and taxonomic classification.</title>
        <authorList>
            <person name="Goeker M."/>
        </authorList>
    </citation>
    <scope>NUCLEOTIDE SEQUENCE [LARGE SCALE GENOMIC DNA]</scope>
    <source>
        <strain evidence="1 2">DSM 105074</strain>
    </source>
</reference>
<dbReference type="EMBL" id="JACHGF010000005">
    <property type="protein sequence ID" value="MBB5285540.1"/>
    <property type="molecule type" value="Genomic_DNA"/>
</dbReference>
<proteinExistence type="predicted"/>
<dbReference type="AlphaFoldDB" id="A0A840U075"/>
<name>A0A840U075_9BACT</name>
<organism evidence="1 2">
    <name type="scientific">Rhabdobacter roseus</name>
    <dbReference type="NCBI Taxonomy" id="1655419"/>
    <lineage>
        <taxon>Bacteria</taxon>
        <taxon>Pseudomonadati</taxon>
        <taxon>Bacteroidota</taxon>
        <taxon>Cytophagia</taxon>
        <taxon>Cytophagales</taxon>
        <taxon>Cytophagaceae</taxon>
        <taxon>Rhabdobacter</taxon>
    </lineage>
</organism>
<dbReference type="Proteomes" id="UP000557307">
    <property type="component" value="Unassembled WGS sequence"/>
</dbReference>
<comment type="caution">
    <text evidence="1">The sequence shown here is derived from an EMBL/GenBank/DDBJ whole genome shotgun (WGS) entry which is preliminary data.</text>
</comment>
<evidence type="ECO:0000313" key="1">
    <source>
        <dbReference type="EMBL" id="MBB5285540.1"/>
    </source>
</evidence>
<accession>A0A840U075</accession>